<dbReference type="InterPro" id="IPR000719">
    <property type="entry name" value="Prot_kinase_dom"/>
</dbReference>
<dbReference type="GO" id="GO:0005524">
    <property type="term" value="F:ATP binding"/>
    <property type="evidence" value="ECO:0007669"/>
    <property type="project" value="InterPro"/>
</dbReference>
<evidence type="ECO:0000313" key="2">
    <source>
        <dbReference type="EMBL" id="TEB23734.1"/>
    </source>
</evidence>
<reference evidence="2 3" key="1">
    <citation type="journal article" date="2019" name="Nat. Ecol. Evol.">
        <title>Megaphylogeny resolves global patterns of mushroom evolution.</title>
        <authorList>
            <person name="Varga T."/>
            <person name="Krizsan K."/>
            <person name="Foldi C."/>
            <person name="Dima B."/>
            <person name="Sanchez-Garcia M."/>
            <person name="Sanchez-Ramirez S."/>
            <person name="Szollosi G.J."/>
            <person name="Szarkandi J.G."/>
            <person name="Papp V."/>
            <person name="Albert L."/>
            <person name="Andreopoulos W."/>
            <person name="Angelini C."/>
            <person name="Antonin V."/>
            <person name="Barry K.W."/>
            <person name="Bougher N.L."/>
            <person name="Buchanan P."/>
            <person name="Buyck B."/>
            <person name="Bense V."/>
            <person name="Catcheside P."/>
            <person name="Chovatia M."/>
            <person name="Cooper J."/>
            <person name="Damon W."/>
            <person name="Desjardin D."/>
            <person name="Finy P."/>
            <person name="Geml J."/>
            <person name="Haridas S."/>
            <person name="Hughes K."/>
            <person name="Justo A."/>
            <person name="Karasinski D."/>
            <person name="Kautmanova I."/>
            <person name="Kiss B."/>
            <person name="Kocsube S."/>
            <person name="Kotiranta H."/>
            <person name="LaButti K.M."/>
            <person name="Lechner B.E."/>
            <person name="Liimatainen K."/>
            <person name="Lipzen A."/>
            <person name="Lukacs Z."/>
            <person name="Mihaltcheva S."/>
            <person name="Morgado L.N."/>
            <person name="Niskanen T."/>
            <person name="Noordeloos M.E."/>
            <person name="Ohm R.A."/>
            <person name="Ortiz-Santana B."/>
            <person name="Ovrebo C."/>
            <person name="Racz N."/>
            <person name="Riley R."/>
            <person name="Savchenko A."/>
            <person name="Shiryaev A."/>
            <person name="Soop K."/>
            <person name="Spirin V."/>
            <person name="Szebenyi C."/>
            <person name="Tomsovsky M."/>
            <person name="Tulloss R.E."/>
            <person name="Uehling J."/>
            <person name="Grigoriev I.V."/>
            <person name="Vagvolgyi C."/>
            <person name="Papp T."/>
            <person name="Martin F.M."/>
            <person name="Miettinen O."/>
            <person name="Hibbett D.S."/>
            <person name="Nagy L.G."/>
        </authorList>
    </citation>
    <scope>NUCLEOTIDE SEQUENCE [LARGE SCALE GENOMIC DNA]</scope>
    <source>
        <strain evidence="2 3">FP101781</strain>
    </source>
</reference>
<dbReference type="InterPro" id="IPR011009">
    <property type="entry name" value="Kinase-like_dom_sf"/>
</dbReference>
<feature type="domain" description="Protein kinase" evidence="1">
    <location>
        <begin position="97"/>
        <end position="395"/>
    </location>
</feature>
<dbReference type="GO" id="GO:0004672">
    <property type="term" value="F:protein kinase activity"/>
    <property type="evidence" value="ECO:0007669"/>
    <property type="project" value="InterPro"/>
</dbReference>
<dbReference type="GO" id="GO:0007165">
    <property type="term" value="P:signal transduction"/>
    <property type="evidence" value="ECO:0007669"/>
    <property type="project" value="TreeGrafter"/>
</dbReference>
<accession>A0A4Y7SQ31</accession>
<dbReference type="EMBL" id="QPFP01000074">
    <property type="protein sequence ID" value="TEB23734.1"/>
    <property type="molecule type" value="Genomic_DNA"/>
</dbReference>
<keyword evidence="3" id="KW-1185">Reference proteome</keyword>
<keyword evidence="2" id="KW-0418">Kinase</keyword>
<keyword evidence="2" id="KW-0808">Transferase</keyword>
<dbReference type="Proteomes" id="UP000298030">
    <property type="component" value="Unassembled WGS sequence"/>
</dbReference>
<evidence type="ECO:0000313" key="3">
    <source>
        <dbReference type="Proteomes" id="UP000298030"/>
    </source>
</evidence>
<dbReference type="GO" id="GO:0005737">
    <property type="term" value="C:cytoplasm"/>
    <property type="evidence" value="ECO:0007669"/>
    <property type="project" value="TreeGrafter"/>
</dbReference>
<evidence type="ECO:0000259" key="1">
    <source>
        <dbReference type="PROSITE" id="PS50011"/>
    </source>
</evidence>
<gene>
    <name evidence="2" type="ORF">FA13DRAFT_1818253</name>
</gene>
<name>A0A4Y7SQ31_COPMI</name>
<dbReference type="AlphaFoldDB" id="A0A4Y7SQ31"/>
<dbReference type="OrthoDB" id="4062651at2759"/>
<organism evidence="2 3">
    <name type="scientific">Coprinellus micaceus</name>
    <name type="common">Glistening ink-cap mushroom</name>
    <name type="synonym">Coprinus micaceus</name>
    <dbReference type="NCBI Taxonomy" id="71717"/>
    <lineage>
        <taxon>Eukaryota</taxon>
        <taxon>Fungi</taxon>
        <taxon>Dikarya</taxon>
        <taxon>Basidiomycota</taxon>
        <taxon>Agaricomycotina</taxon>
        <taxon>Agaricomycetes</taxon>
        <taxon>Agaricomycetidae</taxon>
        <taxon>Agaricales</taxon>
        <taxon>Agaricineae</taxon>
        <taxon>Psathyrellaceae</taxon>
        <taxon>Coprinellus</taxon>
    </lineage>
</organism>
<dbReference type="Pfam" id="PF00069">
    <property type="entry name" value="Pkinase"/>
    <property type="match status" value="1"/>
</dbReference>
<dbReference type="STRING" id="71717.A0A4Y7SQ31"/>
<comment type="caution">
    <text evidence="2">The sequence shown here is derived from an EMBL/GenBank/DDBJ whole genome shotgun (WGS) entry which is preliminary data.</text>
</comment>
<dbReference type="PROSITE" id="PS50011">
    <property type="entry name" value="PROTEIN_KINASE_DOM"/>
    <property type="match status" value="1"/>
</dbReference>
<dbReference type="Gene3D" id="1.10.510.10">
    <property type="entry name" value="Transferase(Phosphotransferase) domain 1"/>
    <property type="match status" value="1"/>
</dbReference>
<protein>
    <submittedName>
        <fullName evidence="2">Kinase-like protein</fullName>
    </submittedName>
</protein>
<sequence length="400" mass="44506">MTLSTTLEACVRNELRYAVEGIESANQSEKILGQRIVAVITFRHCLQSVRQNQATEAHFTPLIDALQQTLTLGGLKANSRHTMVNALSSLCRRTKYLPRHVKVSASSAATICLGPHPYITHLPNKDVFHRVPHQGRFVQIERYRAKSDAQESNTEQLIHDIIIRFNYSNEGLLPFLGAHQDVERDFRTTYLISHHRQSSGIRDYTFNRRGVRSLSLLKALLKALDFLHSNGIAHGRLKPSEVVVDDAGRARLLGLGLGVLASADGGVSLAVADCVPLGEYMWMSPELLRAHRDGELLVPTAAGDIYSFALLAYEIFTGKNSFPEIGSHRSAIIGIQKLFKAVVDNDERPTKPAEGSTAYTHHGMTDDIWNMIQDCWAPEPAERPSARDILNRPFMIVPDS</sequence>
<dbReference type="InterPro" id="IPR050167">
    <property type="entry name" value="Ser_Thr_protein_kinase"/>
</dbReference>
<proteinExistence type="predicted"/>
<dbReference type="SUPFAM" id="SSF56112">
    <property type="entry name" value="Protein kinase-like (PK-like)"/>
    <property type="match status" value="1"/>
</dbReference>
<dbReference type="PANTHER" id="PTHR23257">
    <property type="entry name" value="SERINE-THREONINE PROTEIN KINASE"/>
    <property type="match status" value="1"/>
</dbReference>